<accession>A0A7S8FHU7</accession>
<reference evidence="1 2" key="1">
    <citation type="journal article" date="2020" name="ISME J.">
        <title>Enrichment and physiological characterization of a novel comammox Nitrospira indicates ammonium inhibition of complete nitrification.</title>
        <authorList>
            <person name="Sakoula D."/>
            <person name="Koch H."/>
            <person name="Frank J."/>
            <person name="Jetten M.S.M."/>
            <person name="van Kessel M.A.H.J."/>
            <person name="Lucker S."/>
        </authorList>
    </citation>
    <scope>NUCLEOTIDE SEQUENCE [LARGE SCALE GENOMIC DNA]</scope>
    <source>
        <strain evidence="1">Comreactor17</strain>
    </source>
</reference>
<name>A0A7S8FHU7_9BACT</name>
<dbReference type="KEGG" id="nkf:Nkreftii_003871"/>
<protein>
    <submittedName>
        <fullName evidence="1">Appr-1-p processing protein</fullName>
    </submittedName>
</protein>
<sequence length="192" mass="21764">MALVEVLARIEQQPYHWPVGRTLFQKIAYVATNEGLPTGLHYQRGSFGPFSGDLKSLEAKLVNNGLLQEERRGKMFMVTVGPNFTRIRQKYTSQFEEWDRIINKTVDLFSRVNIDQAEVIATVLFAAGELSDHRRPSETAVLDAVMHWKQKRRPPLDRGTVASTIRNLATLQWLAVTPDPNLPVPEDEAIPV</sequence>
<evidence type="ECO:0000313" key="2">
    <source>
        <dbReference type="Proteomes" id="UP000593737"/>
    </source>
</evidence>
<gene>
    <name evidence="1" type="ORF">Nkreftii_003871</name>
</gene>
<evidence type="ECO:0000313" key="1">
    <source>
        <dbReference type="EMBL" id="QPD06097.1"/>
    </source>
</evidence>
<dbReference type="AlphaFoldDB" id="A0A7S8FHU7"/>
<organism evidence="1 2">
    <name type="scientific">Candidatus Nitrospira kreftii</name>
    <dbReference type="NCBI Taxonomy" id="2652173"/>
    <lineage>
        <taxon>Bacteria</taxon>
        <taxon>Pseudomonadati</taxon>
        <taxon>Nitrospirota</taxon>
        <taxon>Nitrospiria</taxon>
        <taxon>Nitrospirales</taxon>
        <taxon>Nitrospiraceae</taxon>
        <taxon>Nitrospira</taxon>
    </lineage>
</organism>
<dbReference type="Proteomes" id="UP000593737">
    <property type="component" value="Chromosome"/>
</dbReference>
<proteinExistence type="predicted"/>
<dbReference type="EMBL" id="CP047423">
    <property type="protein sequence ID" value="QPD06097.1"/>
    <property type="molecule type" value="Genomic_DNA"/>
</dbReference>